<evidence type="ECO:0000313" key="1">
    <source>
        <dbReference type="Proteomes" id="UP000050761"/>
    </source>
</evidence>
<dbReference type="AlphaFoldDB" id="A0A183G150"/>
<reference evidence="2" key="1">
    <citation type="submission" date="2019-09" db="UniProtKB">
        <authorList>
            <consortium name="WormBaseParasite"/>
        </authorList>
    </citation>
    <scope>IDENTIFICATION</scope>
</reference>
<protein>
    <submittedName>
        <fullName evidence="2">CASP-like protein</fullName>
    </submittedName>
</protein>
<organism evidence="1 2">
    <name type="scientific">Heligmosomoides polygyrus</name>
    <name type="common">Parasitic roundworm</name>
    <dbReference type="NCBI Taxonomy" id="6339"/>
    <lineage>
        <taxon>Eukaryota</taxon>
        <taxon>Metazoa</taxon>
        <taxon>Ecdysozoa</taxon>
        <taxon>Nematoda</taxon>
        <taxon>Chromadorea</taxon>
        <taxon>Rhabditida</taxon>
        <taxon>Rhabditina</taxon>
        <taxon>Rhabditomorpha</taxon>
        <taxon>Strongyloidea</taxon>
        <taxon>Heligmosomidae</taxon>
        <taxon>Heligmosomoides</taxon>
    </lineage>
</organism>
<evidence type="ECO:0000313" key="2">
    <source>
        <dbReference type="WBParaSite" id="HPBE_0001488501-mRNA-1"/>
    </source>
</evidence>
<sequence length="101" mass="11321">LIGALFKTPSNIRKTHSTRISDEWSDWKIRPGVAFRYRLPSSRESKPVDIQYQLLGSASATRVTLAFCLYLNVLTLTSGFAAQCMISKLFDSCRPAKATHL</sequence>
<keyword evidence="1" id="KW-1185">Reference proteome</keyword>
<proteinExistence type="predicted"/>
<dbReference type="WBParaSite" id="HPBE_0001488501-mRNA-1">
    <property type="protein sequence ID" value="HPBE_0001488501-mRNA-1"/>
    <property type="gene ID" value="HPBE_0001488501"/>
</dbReference>
<accession>A0A183G150</accession>
<name>A0A183G150_HELPZ</name>
<dbReference type="Proteomes" id="UP000050761">
    <property type="component" value="Unassembled WGS sequence"/>
</dbReference>